<feature type="compositionally biased region" description="Low complexity" evidence="1">
    <location>
        <begin position="1044"/>
        <end position="1057"/>
    </location>
</feature>
<feature type="region of interest" description="Disordered" evidence="1">
    <location>
        <begin position="639"/>
        <end position="713"/>
    </location>
</feature>
<feature type="compositionally biased region" description="Low complexity" evidence="1">
    <location>
        <begin position="807"/>
        <end position="816"/>
    </location>
</feature>
<feature type="region of interest" description="Disordered" evidence="1">
    <location>
        <begin position="725"/>
        <end position="745"/>
    </location>
</feature>
<feature type="compositionally biased region" description="Polar residues" evidence="1">
    <location>
        <begin position="112"/>
        <end position="129"/>
    </location>
</feature>
<feature type="region of interest" description="Disordered" evidence="1">
    <location>
        <begin position="103"/>
        <end position="129"/>
    </location>
</feature>
<dbReference type="OrthoDB" id="5878048at2759"/>
<feature type="region of interest" description="Disordered" evidence="1">
    <location>
        <begin position="1042"/>
        <end position="1159"/>
    </location>
</feature>
<feature type="compositionally biased region" description="Polar residues" evidence="1">
    <location>
        <begin position="976"/>
        <end position="994"/>
    </location>
</feature>
<feature type="compositionally biased region" description="Polar residues" evidence="1">
    <location>
        <begin position="934"/>
        <end position="943"/>
    </location>
</feature>
<feature type="region of interest" description="Disordered" evidence="1">
    <location>
        <begin position="975"/>
        <end position="994"/>
    </location>
</feature>
<evidence type="ECO:0008006" key="4">
    <source>
        <dbReference type="Google" id="ProtNLM"/>
    </source>
</evidence>
<proteinExistence type="predicted"/>
<feature type="region of interest" description="Disordered" evidence="1">
    <location>
        <begin position="789"/>
        <end position="816"/>
    </location>
</feature>
<dbReference type="AlphaFoldDB" id="A0A3P6NQN1"/>
<feature type="compositionally biased region" description="Polar residues" evidence="1">
    <location>
        <begin position="1110"/>
        <end position="1124"/>
    </location>
</feature>
<feature type="compositionally biased region" description="Basic residues" evidence="1">
    <location>
        <begin position="1061"/>
        <end position="1071"/>
    </location>
</feature>
<gene>
    <name evidence="2" type="ORF">ASIM_LOCUS660</name>
</gene>
<evidence type="ECO:0000256" key="1">
    <source>
        <dbReference type="SAM" id="MobiDB-lite"/>
    </source>
</evidence>
<reference evidence="2 3" key="1">
    <citation type="submission" date="2018-11" db="EMBL/GenBank/DDBJ databases">
        <authorList>
            <consortium name="Pathogen Informatics"/>
        </authorList>
    </citation>
    <scope>NUCLEOTIDE SEQUENCE [LARGE SCALE GENOMIC DNA]</scope>
</reference>
<evidence type="ECO:0000313" key="3">
    <source>
        <dbReference type="Proteomes" id="UP000267096"/>
    </source>
</evidence>
<sequence>MSGAMQDATKLSSSFGYGFLAISADHGVTAMVRNSTKELGSNALVQPDRTITDGAEKTTSSTDPLIGISIIKKCVSRIAASSYRPRGTDPGTDHMGTVVDDEKVKSRKHNRNSALSTVSNDPANDSTGATMFSIDETITNPDLISSDTDSKNDEQKYASVNGKFTDQFITIDGSVFEKSTSRVPNIIIEEMPCSNAATNVNEPGEPISTDITITTETIDPEINGTSSDSTTFNPSDQLSLSGAFESTQVADVSADDINSTHDQPAHTDLPVETTGEIGMKSSELNAHKITSGKHDSSVTESNANKNGSIASIGKLDDSLNSGAADSIQMTGTAASDLSFTYDRQEMTEIDSSGVSGITKSPNLNDHVTDKTIDKVLEEETSMRDDTDNTRASRKNNRGGSVVINHQIRDRLNVSDSALDTSEVTDSTVTGMEKSQPSIAIRYAHETTRASSQNSGKILTTVMSSDDSSLGESKISNSDETSQIIATEDISYTTGTTDDMLISRSSMSTDMSAISAKRSANIIPYSKGSGRLRPAKIAGNNENHHVAHSFTTSSERLSVNIKTNSPVALSDTRSEKLIRSESDETVTSPHLIATVSEGVVRDLSKFDSTLDASYTTPPAFATISRFREIGGGSENHNVIDYSGSGTLIPKEDASSGLETKEGGEDHAEIEGMPVASGITSTDLRKSAYETEKTSSSTNESTFIPQTDAMPSSVDEVSYHSSFYSESSTAESSGYSSQSDGEVTPSVSINAVGKNSHKVNVGNIIRPVQKSELNLRTDSSMNARISDSVGNALSTSSTAESQSVRSQYSTTTHSSPITSTSFRHIKTLSSLLASYRSSRPSVRQLETSLYSSVNIDRESERSEMKSSHTTLIPTISPSRFAVPAQSAEKIHLGKTGSRSISRSENQNVHRASIINKTLSTRSLKQATAAHKHQNLPHATSDTMDPSSDESQEVRPLKPVHGNEKTFITKDHSAAEMSVTANPPTGSRSAHSIAPSNQFIPTHFITTEYSNASETESTESVESVSISQPRHFATSLTERFHFHDCASSHTPSSSLVTSSERTAHSRNSKNKKTSKAVGEKSDKDKASSRPVNVRSIPHPRFPKTSAIREVTPELTSHDVSLLPNQSGRKSREISPDGKGSKQLTTHERTTPPQKWNNNSDHHTSHVLVPMLTTGPNTHCPQPTVNLSHASLPLSSDKHLVGEQPVGTEIIHVCANNYIFPLSQQPVNVYICLETGHWTSNMRGESCECRLHSSTEERRLIVPGEEEEA</sequence>
<name>A0A3P6NQN1_ANISI</name>
<protein>
    <recommendedName>
        <fullName evidence="4">Sushi domain-containing protein</fullName>
    </recommendedName>
</protein>
<feature type="compositionally biased region" description="Low complexity" evidence="1">
    <location>
        <begin position="725"/>
        <end position="737"/>
    </location>
</feature>
<keyword evidence="3" id="KW-1185">Reference proteome</keyword>
<feature type="compositionally biased region" description="Basic and acidic residues" evidence="1">
    <location>
        <begin position="1074"/>
        <end position="1084"/>
    </location>
</feature>
<dbReference type="EMBL" id="UYRR01000500">
    <property type="protein sequence ID" value="VDK17950.1"/>
    <property type="molecule type" value="Genomic_DNA"/>
</dbReference>
<dbReference type="Proteomes" id="UP000267096">
    <property type="component" value="Unassembled WGS sequence"/>
</dbReference>
<evidence type="ECO:0000313" key="2">
    <source>
        <dbReference type="EMBL" id="VDK17950.1"/>
    </source>
</evidence>
<organism evidence="2 3">
    <name type="scientific">Anisakis simplex</name>
    <name type="common">Herring worm</name>
    <dbReference type="NCBI Taxonomy" id="6269"/>
    <lineage>
        <taxon>Eukaryota</taxon>
        <taxon>Metazoa</taxon>
        <taxon>Ecdysozoa</taxon>
        <taxon>Nematoda</taxon>
        <taxon>Chromadorea</taxon>
        <taxon>Rhabditida</taxon>
        <taxon>Spirurina</taxon>
        <taxon>Ascaridomorpha</taxon>
        <taxon>Ascaridoidea</taxon>
        <taxon>Anisakidae</taxon>
        <taxon>Anisakis</taxon>
        <taxon>Anisakis simplex complex</taxon>
    </lineage>
</organism>
<feature type="region of interest" description="Disordered" evidence="1">
    <location>
        <begin position="921"/>
        <end position="953"/>
    </location>
</feature>
<feature type="compositionally biased region" description="Basic and acidic residues" evidence="1">
    <location>
        <begin position="648"/>
        <end position="668"/>
    </location>
</feature>
<accession>A0A3P6NQN1</accession>
<feature type="compositionally biased region" description="Polar residues" evidence="1">
    <location>
        <begin position="789"/>
        <end position="806"/>
    </location>
</feature>
<feature type="compositionally biased region" description="Basic and acidic residues" evidence="1">
    <location>
        <begin position="681"/>
        <end position="691"/>
    </location>
</feature>
<feature type="compositionally biased region" description="Basic and acidic residues" evidence="1">
    <location>
        <begin position="1126"/>
        <end position="1146"/>
    </location>
</feature>